<protein>
    <submittedName>
        <fullName evidence="2">Uncharacterized protein</fullName>
    </submittedName>
</protein>
<dbReference type="OrthoDB" id="3556699at2759"/>
<feature type="compositionally biased region" description="Low complexity" evidence="1">
    <location>
        <begin position="105"/>
        <end position="131"/>
    </location>
</feature>
<dbReference type="Proteomes" id="UP001152300">
    <property type="component" value="Unassembled WGS sequence"/>
</dbReference>
<accession>A0A9X0AY70</accession>
<evidence type="ECO:0000256" key="1">
    <source>
        <dbReference type="SAM" id="MobiDB-lite"/>
    </source>
</evidence>
<organism evidence="2 3">
    <name type="scientific">Sclerotinia nivalis</name>
    <dbReference type="NCBI Taxonomy" id="352851"/>
    <lineage>
        <taxon>Eukaryota</taxon>
        <taxon>Fungi</taxon>
        <taxon>Dikarya</taxon>
        <taxon>Ascomycota</taxon>
        <taxon>Pezizomycotina</taxon>
        <taxon>Leotiomycetes</taxon>
        <taxon>Helotiales</taxon>
        <taxon>Sclerotiniaceae</taxon>
        <taxon>Sclerotinia</taxon>
    </lineage>
</organism>
<feature type="compositionally biased region" description="Polar residues" evidence="1">
    <location>
        <begin position="85"/>
        <end position="96"/>
    </location>
</feature>
<evidence type="ECO:0000313" key="3">
    <source>
        <dbReference type="Proteomes" id="UP001152300"/>
    </source>
</evidence>
<keyword evidence="3" id="KW-1185">Reference proteome</keyword>
<dbReference type="EMBL" id="JAPEIS010000001">
    <property type="protein sequence ID" value="KAJ8070885.1"/>
    <property type="molecule type" value="Genomic_DNA"/>
</dbReference>
<dbReference type="AlphaFoldDB" id="A0A9X0AY70"/>
<name>A0A9X0AY70_9HELO</name>
<feature type="region of interest" description="Disordered" evidence="1">
    <location>
        <begin position="71"/>
        <end position="170"/>
    </location>
</feature>
<gene>
    <name evidence="2" type="ORF">OCU04_001244</name>
</gene>
<feature type="region of interest" description="Disordered" evidence="1">
    <location>
        <begin position="182"/>
        <end position="223"/>
    </location>
</feature>
<reference evidence="2" key="1">
    <citation type="submission" date="2022-11" db="EMBL/GenBank/DDBJ databases">
        <title>Genome Resource of Sclerotinia nivalis Strain SnTB1, a Plant Pathogen Isolated from American Ginseng.</title>
        <authorList>
            <person name="Fan S."/>
        </authorList>
    </citation>
    <scope>NUCLEOTIDE SEQUENCE</scope>
    <source>
        <strain evidence="2">SnTB1</strain>
    </source>
</reference>
<evidence type="ECO:0000313" key="2">
    <source>
        <dbReference type="EMBL" id="KAJ8070885.1"/>
    </source>
</evidence>
<comment type="caution">
    <text evidence="2">The sequence shown here is derived from an EMBL/GenBank/DDBJ whole genome shotgun (WGS) entry which is preliminary data.</text>
</comment>
<sequence>MSCHQSSQYQRLSTSRELYSPWWSPLAQWRQRNAGWLRQRLRSRRNHSLRNYITVEDEELDQPREPSVLEELEENKENTVDNAALQLTRSSSKTYGSDSRDDNTSDSNNVSTWDTASTSDTTSKSNNGSKSDISKIIQHNSNKSKKSLEQAATKIRGGGAGTTRNISGSGACIDSFPDLSDSDIESGIPTEKGPPKNWVSRFRNGQKSTKARRRRSRTQSSTSINGLGFALHKREYSNLGIELSYADMTRAEWKLQNLVVGNGNLRKPKPGRSNLRYCLTYSRQALDTVPGVRMPWNEYRQWFSLRRTARAAASCIGL</sequence>
<proteinExistence type="predicted"/>